<dbReference type="EMBL" id="CAWYQH010000001">
    <property type="protein sequence ID" value="CAK8671503.1"/>
    <property type="molecule type" value="Genomic_DNA"/>
</dbReference>
<evidence type="ECO:0008006" key="6">
    <source>
        <dbReference type="Google" id="ProtNLM"/>
    </source>
</evidence>
<keyword evidence="2" id="KW-0479">Metal-binding</keyword>
<dbReference type="Pfam" id="PF00067">
    <property type="entry name" value="p450"/>
    <property type="match status" value="1"/>
</dbReference>
<keyword evidence="5" id="KW-1185">Reference proteome</keyword>
<evidence type="ECO:0000313" key="5">
    <source>
        <dbReference type="Proteomes" id="UP001642483"/>
    </source>
</evidence>
<accession>A0ABP0EYN9</accession>
<reference evidence="4 5" key="1">
    <citation type="submission" date="2024-02" db="EMBL/GenBank/DDBJ databases">
        <authorList>
            <person name="Daric V."/>
            <person name="Darras S."/>
        </authorList>
    </citation>
    <scope>NUCLEOTIDE SEQUENCE [LARGE SCALE GENOMIC DNA]</scope>
</reference>
<protein>
    <recommendedName>
        <fullName evidence="6">Cytochrome P450</fullName>
    </recommendedName>
</protein>
<dbReference type="SUPFAM" id="SSF48264">
    <property type="entry name" value="Cytochrome P450"/>
    <property type="match status" value="1"/>
</dbReference>
<dbReference type="PANTHER" id="PTHR24300">
    <property type="entry name" value="CYTOCHROME P450 508A4-RELATED"/>
    <property type="match status" value="1"/>
</dbReference>
<comment type="caution">
    <text evidence="4">The sequence shown here is derived from an EMBL/GenBank/DDBJ whole genome shotgun (WGS) entry which is preliminary data.</text>
</comment>
<dbReference type="PANTHER" id="PTHR24300:SF397">
    <property type="entry name" value="CYTOCHROME P450 2U1"/>
    <property type="match status" value="1"/>
</dbReference>
<proteinExistence type="inferred from homology"/>
<dbReference type="InterPro" id="IPR050182">
    <property type="entry name" value="Cytochrome_P450_fam2"/>
</dbReference>
<gene>
    <name evidence="4" type="ORF">CVLEPA_LOCUS562</name>
</gene>
<comment type="similarity">
    <text evidence="1">Belongs to the cytochrome P450 family.</text>
</comment>
<organism evidence="4 5">
    <name type="scientific">Clavelina lepadiformis</name>
    <name type="common">Light-bulb sea squirt</name>
    <name type="synonym">Ascidia lepadiformis</name>
    <dbReference type="NCBI Taxonomy" id="159417"/>
    <lineage>
        <taxon>Eukaryota</taxon>
        <taxon>Metazoa</taxon>
        <taxon>Chordata</taxon>
        <taxon>Tunicata</taxon>
        <taxon>Ascidiacea</taxon>
        <taxon>Aplousobranchia</taxon>
        <taxon>Clavelinidae</taxon>
        <taxon>Clavelina</taxon>
    </lineage>
</organism>
<evidence type="ECO:0000313" key="4">
    <source>
        <dbReference type="EMBL" id="CAK8671503.1"/>
    </source>
</evidence>
<keyword evidence="3" id="KW-0408">Iron</keyword>
<sequence>MGKREMENVVNEEMRHLAKHLETKVGKPIDLELDLYNMIGNIICVTAFGRRFDYDDQKFKEVFEVLKNE</sequence>
<evidence type="ECO:0000256" key="3">
    <source>
        <dbReference type="ARBA" id="ARBA00023004"/>
    </source>
</evidence>
<evidence type="ECO:0000256" key="1">
    <source>
        <dbReference type="ARBA" id="ARBA00010617"/>
    </source>
</evidence>
<dbReference type="Proteomes" id="UP001642483">
    <property type="component" value="Unassembled WGS sequence"/>
</dbReference>
<name>A0ABP0EYN9_CLALP</name>
<evidence type="ECO:0000256" key="2">
    <source>
        <dbReference type="ARBA" id="ARBA00022723"/>
    </source>
</evidence>
<dbReference type="Gene3D" id="1.10.630.10">
    <property type="entry name" value="Cytochrome P450"/>
    <property type="match status" value="1"/>
</dbReference>
<dbReference type="InterPro" id="IPR001128">
    <property type="entry name" value="Cyt_P450"/>
</dbReference>
<dbReference type="InterPro" id="IPR036396">
    <property type="entry name" value="Cyt_P450_sf"/>
</dbReference>